<dbReference type="AlphaFoldDB" id="A0A3S1A742"/>
<dbReference type="Proteomes" id="UP000271624">
    <property type="component" value="Unassembled WGS sequence"/>
</dbReference>
<reference evidence="2" key="2">
    <citation type="journal article" date="2019" name="Genome Biol. Evol.">
        <title>Day and night: Metabolic profiles and evolutionary relationships of six axenic non-marine cyanobacteria.</title>
        <authorList>
            <person name="Will S.E."/>
            <person name="Henke P."/>
            <person name="Boedeker C."/>
            <person name="Huang S."/>
            <person name="Brinkmann H."/>
            <person name="Rohde M."/>
            <person name="Jarek M."/>
            <person name="Friedl T."/>
            <person name="Seufert S."/>
            <person name="Schumacher M."/>
            <person name="Overmann J."/>
            <person name="Neumann-Schaal M."/>
            <person name="Petersen J."/>
        </authorList>
    </citation>
    <scope>NUCLEOTIDE SEQUENCE [LARGE SCALE GENOMIC DNA]</scope>
    <source>
        <strain evidence="2">PCC 7102</strain>
    </source>
</reference>
<proteinExistence type="predicted"/>
<reference evidence="2" key="1">
    <citation type="submission" date="2018-12" db="EMBL/GenBank/DDBJ databases">
        <authorList>
            <person name="Will S."/>
            <person name="Neumann-Schaal M."/>
            <person name="Henke P."/>
        </authorList>
    </citation>
    <scope>NUCLEOTIDE SEQUENCE</scope>
    <source>
        <strain evidence="2">PCC 7102</strain>
    </source>
</reference>
<feature type="domain" description="Trypsin-co-occurring" evidence="1">
    <location>
        <begin position="6"/>
        <end position="98"/>
    </location>
</feature>
<keyword evidence="3" id="KW-1185">Reference proteome</keyword>
<sequence length="105" mass="11556">MATKLIKLEDGTLIEVEVPDDQARQIAASTADRVNATFDKIKPILVKACRPVAAAWKELDKEMQIEQAEVEISFGFEGEGSVYVTKARASSNLKVKLVIKPNNEP</sequence>
<dbReference type="Pfam" id="PF19493">
    <property type="entry name" value="Trypco1"/>
    <property type="match status" value="1"/>
</dbReference>
<evidence type="ECO:0000259" key="1">
    <source>
        <dbReference type="Pfam" id="PF19493"/>
    </source>
</evidence>
<evidence type="ECO:0000313" key="2">
    <source>
        <dbReference type="EMBL" id="RUS94656.1"/>
    </source>
</evidence>
<dbReference type="InterPro" id="IPR045794">
    <property type="entry name" value="Trypco1"/>
</dbReference>
<accession>A0A3S1A742</accession>
<organism evidence="2 3">
    <name type="scientific">Dulcicalothrix desertica PCC 7102</name>
    <dbReference type="NCBI Taxonomy" id="232991"/>
    <lineage>
        <taxon>Bacteria</taxon>
        <taxon>Bacillati</taxon>
        <taxon>Cyanobacteriota</taxon>
        <taxon>Cyanophyceae</taxon>
        <taxon>Nostocales</taxon>
        <taxon>Calotrichaceae</taxon>
        <taxon>Dulcicalothrix</taxon>
    </lineage>
</organism>
<name>A0A3S1A742_9CYAN</name>
<dbReference type="NCBIfam" id="NF041216">
    <property type="entry name" value="CU044_2847_fam"/>
    <property type="match status" value="1"/>
</dbReference>
<evidence type="ECO:0000313" key="3">
    <source>
        <dbReference type="Proteomes" id="UP000271624"/>
    </source>
</evidence>
<gene>
    <name evidence="2" type="ORF">DSM106972_092930</name>
</gene>
<comment type="caution">
    <text evidence="2">The sequence shown here is derived from an EMBL/GenBank/DDBJ whole genome shotgun (WGS) entry which is preliminary data.</text>
</comment>
<protein>
    <recommendedName>
        <fullName evidence="1">Trypsin-co-occurring domain-containing protein</fullName>
    </recommendedName>
</protein>
<dbReference type="RefSeq" id="WP_201800887.1">
    <property type="nucleotide sequence ID" value="NZ_RSCL01000047.1"/>
</dbReference>
<dbReference type="EMBL" id="RSCL01000047">
    <property type="protein sequence ID" value="RUS94656.1"/>
    <property type="molecule type" value="Genomic_DNA"/>
</dbReference>